<name>A0ABD4DZ78_9BURK</name>
<comment type="caution">
    <text evidence="1">The sequence shown here is derived from an EMBL/GenBank/DDBJ whole genome shotgun (WGS) entry which is preliminary data.</text>
</comment>
<dbReference type="Proteomes" id="UP000057910">
    <property type="component" value="Unassembled WGS sequence"/>
</dbReference>
<reference evidence="1 2" key="1">
    <citation type="submission" date="2015-11" db="EMBL/GenBank/DDBJ databases">
        <title>Expanding the genomic diversity of Burkholderia species for the development of highly accurate diagnostics.</title>
        <authorList>
            <person name="Sahl J."/>
            <person name="Keim P."/>
            <person name="Wagner D."/>
        </authorList>
    </citation>
    <scope>NUCLEOTIDE SEQUENCE [LARGE SCALE GENOMIC DNA]</scope>
    <source>
        <strain evidence="1 2">MSMB1585WGS</strain>
    </source>
</reference>
<accession>A0ABD4DZ78</accession>
<evidence type="ECO:0000313" key="2">
    <source>
        <dbReference type="Proteomes" id="UP000057910"/>
    </source>
</evidence>
<sequence>MEQRDAAILAQFDEYTIEDKGGDVMPFVVYGWRDHAEDSVLAGTRRKSFLECFETEELARAAFPTALDGTRYRGVAGNLSHLPDTEEN</sequence>
<protein>
    <submittedName>
        <fullName evidence="1">Uncharacterized protein</fullName>
    </submittedName>
</protein>
<evidence type="ECO:0000313" key="1">
    <source>
        <dbReference type="EMBL" id="KVN83411.1"/>
    </source>
</evidence>
<gene>
    <name evidence="1" type="ORF">WJ68_15970</name>
</gene>
<dbReference type="EMBL" id="LPAD01000071">
    <property type="protein sequence ID" value="KVN83411.1"/>
    <property type="molecule type" value="Genomic_DNA"/>
</dbReference>
<proteinExistence type="predicted"/>
<dbReference type="RefSeq" id="WP_060040213.1">
    <property type="nucleotide sequence ID" value="NZ_LPAD01000071.1"/>
</dbReference>
<organism evidence="1 2">
    <name type="scientific">Burkholderia ubonensis</name>
    <dbReference type="NCBI Taxonomy" id="101571"/>
    <lineage>
        <taxon>Bacteria</taxon>
        <taxon>Pseudomonadati</taxon>
        <taxon>Pseudomonadota</taxon>
        <taxon>Betaproteobacteria</taxon>
        <taxon>Burkholderiales</taxon>
        <taxon>Burkholderiaceae</taxon>
        <taxon>Burkholderia</taxon>
        <taxon>Burkholderia cepacia complex</taxon>
    </lineage>
</organism>
<dbReference type="AlphaFoldDB" id="A0ABD4DZ78"/>